<dbReference type="EMBL" id="QVLV01000017">
    <property type="protein sequence ID" value="RGE57178.1"/>
    <property type="molecule type" value="Genomic_DNA"/>
</dbReference>
<comment type="caution">
    <text evidence="3">The sequence shown here is derived from an EMBL/GenBank/DDBJ whole genome shotgun (WGS) entry which is preliminary data.</text>
</comment>
<keyword evidence="2" id="KW-0812">Transmembrane</keyword>
<dbReference type="AlphaFoldDB" id="A0A3E3HZC7"/>
<feature type="compositionally biased region" description="Acidic residues" evidence="1">
    <location>
        <begin position="11"/>
        <end position="23"/>
    </location>
</feature>
<keyword evidence="4" id="KW-1185">Reference proteome</keyword>
<gene>
    <name evidence="3" type="ORF">DXC51_20310</name>
</gene>
<proteinExistence type="predicted"/>
<keyword evidence="2" id="KW-1133">Transmembrane helix</keyword>
<name>A0A3E3HZC7_9FIRM</name>
<keyword evidence="2" id="KW-0472">Membrane</keyword>
<accession>A0A3E3HZC7</accession>
<dbReference type="Proteomes" id="UP000260812">
    <property type="component" value="Unassembled WGS sequence"/>
</dbReference>
<evidence type="ECO:0000256" key="1">
    <source>
        <dbReference type="SAM" id="MobiDB-lite"/>
    </source>
</evidence>
<evidence type="ECO:0000313" key="3">
    <source>
        <dbReference type="EMBL" id="RGE57178.1"/>
    </source>
</evidence>
<protein>
    <recommendedName>
        <fullName evidence="5">SGNH/GDSL hydrolase family protein</fullName>
    </recommendedName>
</protein>
<feature type="region of interest" description="Disordered" evidence="1">
    <location>
        <begin position="1"/>
        <end position="72"/>
    </location>
</feature>
<feature type="compositionally biased region" description="Low complexity" evidence="1">
    <location>
        <begin position="52"/>
        <end position="65"/>
    </location>
</feature>
<reference evidence="3" key="1">
    <citation type="submission" date="2018-08" db="EMBL/GenBank/DDBJ databases">
        <title>A genome reference for cultivated species of the human gut microbiota.</title>
        <authorList>
            <person name="Zou Y."/>
            <person name="Xue W."/>
            <person name="Luo G."/>
        </authorList>
    </citation>
    <scope>NUCLEOTIDE SEQUENCE [LARGE SCALE GENOMIC DNA]</scope>
    <source>
        <strain evidence="3">TF05-5AC</strain>
    </source>
</reference>
<dbReference type="Gene3D" id="3.40.50.1110">
    <property type="entry name" value="SGNH hydrolase"/>
    <property type="match status" value="1"/>
</dbReference>
<evidence type="ECO:0000256" key="2">
    <source>
        <dbReference type="SAM" id="Phobius"/>
    </source>
</evidence>
<sequence length="390" mass="43438">MTDKDRMEQSGEIDEFWELDDASDTSAQKGSGKRQEGQDTVGRKASPHSTASRRSGSRRGVSGKNTGRRRKRKNTETYVHYIIAAVLAAMLIFAVVKLVVWNIGKDSGYDPNADSSEFEVEALDYIQPLDPELLKGREDDGFNTIVCLGNHPFSDERGKDGLAELIADKCDATVYNGAFPDSYISMKNTEYTDSYPQDALSLYLVTASICGGNFDLMEHAVDLLSESDKAYREALDTLKSVDFSKVDMIVIMYDLNDYMDKRPVMDENNDINLLTWNGALNASLQEVQKTYPYIRLVVLSPSYGQFEDGGGKMVNGDTEDFGNGVLPDYVLHEIDVAMANGVSILDNYYGTINEDEAKNCLTDGYRLNKKGREKVAGRFAKEIFHVGEEK</sequence>
<feature type="transmembrane region" description="Helical" evidence="2">
    <location>
        <begin position="78"/>
        <end position="101"/>
    </location>
</feature>
<evidence type="ECO:0000313" key="4">
    <source>
        <dbReference type="Proteomes" id="UP000260812"/>
    </source>
</evidence>
<dbReference type="SUPFAM" id="SSF52266">
    <property type="entry name" value="SGNH hydrolase"/>
    <property type="match status" value="1"/>
</dbReference>
<organism evidence="3 4">
    <name type="scientific">Eisenbergiella massiliensis</name>
    <dbReference type="NCBI Taxonomy" id="1720294"/>
    <lineage>
        <taxon>Bacteria</taxon>
        <taxon>Bacillati</taxon>
        <taxon>Bacillota</taxon>
        <taxon>Clostridia</taxon>
        <taxon>Lachnospirales</taxon>
        <taxon>Lachnospiraceae</taxon>
        <taxon>Eisenbergiella</taxon>
    </lineage>
</organism>
<dbReference type="RefSeq" id="WP_117545271.1">
    <property type="nucleotide sequence ID" value="NZ_QVLV01000017.1"/>
</dbReference>
<dbReference type="InterPro" id="IPR036514">
    <property type="entry name" value="SGNH_hydro_sf"/>
</dbReference>
<dbReference type="GeneID" id="97989147"/>
<evidence type="ECO:0008006" key="5">
    <source>
        <dbReference type="Google" id="ProtNLM"/>
    </source>
</evidence>